<evidence type="ECO:0000259" key="10">
    <source>
        <dbReference type="Pfam" id="PF00082"/>
    </source>
</evidence>
<organism evidence="13 14">
    <name type="scientific">Halalkalibacter akibai (strain ATCC 43226 / DSM 21942 / CIP 109018 / JCM 9157 / 1139)</name>
    <name type="common">Bacillus akibai</name>
    <dbReference type="NCBI Taxonomy" id="1236973"/>
    <lineage>
        <taxon>Bacteria</taxon>
        <taxon>Bacillati</taxon>
        <taxon>Bacillota</taxon>
        <taxon>Bacilli</taxon>
        <taxon>Bacillales</taxon>
        <taxon>Bacillaceae</taxon>
        <taxon>Halalkalibacter</taxon>
    </lineage>
</organism>
<feature type="region of interest" description="Disordered" evidence="8">
    <location>
        <begin position="203"/>
        <end position="230"/>
    </location>
</feature>
<dbReference type="PRINTS" id="PR00723">
    <property type="entry name" value="SUBTILISIN"/>
</dbReference>
<dbReference type="CDD" id="cd02133">
    <property type="entry name" value="PA_C5a_like"/>
    <property type="match status" value="1"/>
</dbReference>
<keyword evidence="2" id="KW-0134">Cell wall</keyword>
<evidence type="ECO:0000259" key="11">
    <source>
        <dbReference type="Pfam" id="PF02225"/>
    </source>
</evidence>
<name>W4QVW1_HALA3</name>
<keyword evidence="14" id="KW-1185">Reference proteome</keyword>
<comment type="caution">
    <text evidence="13">The sequence shown here is derived from an EMBL/GenBank/DDBJ whole genome shotgun (WGS) entry which is preliminary data.</text>
</comment>
<dbReference type="Gene3D" id="3.50.30.30">
    <property type="match status" value="1"/>
</dbReference>
<dbReference type="EMBL" id="BAUV01000023">
    <property type="protein sequence ID" value="GAE35773.1"/>
    <property type="molecule type" value="Genomic_DNA"/>
</dbReference>
<evidence type="ECO:0000313" key="14">
    <source>
        <dbReference type="Proteomes" id="UP000018896"/>
    </source>
</evidence>
<accession>W4QVW1</accession>
<evidence type="ECO:0000256" key="8">
    <source>
        <dbReference type="SAM" id="MobiDB-lite"/>
    </source>
</evidence>
<dbReference type="PROSITE" id="PS51892">
    <property type="entry name" value="SUBTILASE"/>
    <property type="match status" value="1"/>
</dbReference>
<dbReference type="Gene3D" id="3.40.50.200">
    <property type="entry name" value="Peptidase S8/S53 domain"/>
    <property type="match status" value="1"/>
</dbReference>
<feature type="active site" description="Charge relay system" evidence="6 7">
    <location>
        <position position="226"/>
    </location>
</feature>
<evidence type="ECO:0000256" key="6">
    <source>
        <dbReference type="PIRSR" id="PIRSR615500-1"/>
    </source>
</evidence>
<dbReference type="SUPFAM" id="SSF52743">
    <property type="entry name" value="Subtilisin-like"/>
    <property type="match status" value="1"/>
</dbReference>
<dbReference type="CDD" id="cd07474">
    <property type="entry name" value="Peptidases_S8_subtilisin_Vpr-like"/>
    <property type="match status" value="1"/>
</dbReference>
<dbReference type="RefSeq" id="WP_035665317.1">
    <property type="nucleotide sequence ID" value="NZ_BAUV01000023.1"/>
</dbReference>
<dbReference type="InterPro" id="IPR000209">
    <property type="entry name" value="Peptidase_S8/S53_dom"/>
</dbReference>
<dbReference type="MEROPS" id="S08.117"/>
<dbReference type="InterPro" id="IPR003137">
    <property type="entry name" value="PA_domain"/>
</dbReference>
<keyword evidence="5 7" id="KW-0720">Serine protease</keyword>
<dbReference type="InterPro" id="IPR046450">
    <property type="entry name" value="PA_dom_sf"/>
</dbReference>
<feature type="active site" description="Charge relay system" evidence="6 7">
    <location>
        <position position="531"/>
    </location>
</feature>
<reference evidence="13 14" key="1">
    <citation type="journal article" date="2014" name="Genome Announc.">
        <title>Draft Genome Sequences of Three Alkaliphilic Bacillus Strains, Bacillus wakoensis JCM 9140T, Bacillus akibai JCM 9157T, and Bacillus hemicellulosilyticus JCM 9152T.</title>
        <authorList>
            <person name="Yuki M."/>
            <person name="Oshima K."/>
            <person name="Suda W."/>
            <person name="Oshida Y."/>
            <person name="Kitamura K."/>
            <person name="Iida T."/>
            <person name="Hattori M."/>
            <person name="Ohkuma M."/>
        </authorList>
    </citation>
    <scope>NUCLEOTIDE SEQUENCE [LARGE SCALE GENOMIC DNA]</scope>
    <source>
        <strain evidence="13 14">JCM 9157</strain>
    </source>
</reference>
<dbReference type="InterPro" id="IPR023828">
    <property type="entry name" value="Peptidase_S8_Ser-AS"/>
</dbReference>
<dbReference type="GO" id="GO:0004252">
    <property type="term" value="F:serine-type endopeptidase activity"/>
    <property type="evidence" value="ECO:0007669"/>
    <property type="project" value="UniProtKB-UniRule"/>
</dbReference>
<dbReference type="OrthoDB" id="9798386at2"/>
<feature type="chain" id="PRO_5004848945" evidence="9">
    <location>
        <begin position="29"/>
        <end position="804"/>
    </location>
</feature>
<evidence type="ECO:0000256" key="4">
    <source>
        <dbReference type="ARBA" id="ARBA00022801"/>
    </source>
</evidence>
<evidence type="ECO:0000256" key="3">
    <source>
        <dbReference type="ARBA" id="ARBA00022670"/>
    </source>
</evidence>
<dbReference type="GO" id="GO:0006508">
    <property type="term" value="P:proteolysis"/>
    <property type="evidence" value="ECO:0007669"/>
    <property type="project" value="UniProtKB-KW"/>
</dbReference>
<keyword evidence="3 7" id="KW-0645">Protease</keyword>
<dbReference type="Proteomes" id="UP000018896">
    <property type="component" value="Unassembled WGS sequence"/>
</dbReference>
<dbReference type="PANTHER" id="PTHR43806:SF65">
    <property type="entry name" value="SERINE PROTEASE APRX"/>
    <property type="match status" value="1"/>
</dbReference>
<keyword evidence="2" id="KW-0964">Secreted</keyword>
<feature type="active site" description="Charge relay system" evidence="6 7">
    <location>
        <position position="182"/>
    </location>
</feature>
<dbReference type="InterPro" id="IPR015500">
    <property type="entry name" value="Peptidase_S8_subtilisin-rel"/>
</dbReference>
<dbReference type="STRING" id="1236973.JCM9157_2906"/>
<evidence type="ECO:0000256" key="5">
    <source>
        <dbReference type="ARBA" id="ARBA00022825"/>
    </source>
</evidence>
<gene>
    <name evidence="13" type="ORF">JCM9157_2906</name>
</gene>
<proteinExistence type="inferred from homology"/>
<dbReference type="SUPFAM" id="SSF52025">
    <property type="entry name" value="PA domain"/>
    <property type="match status" value="1"/>
</dbReference>
<dbReference type="Pfam" id="PF00082">
    <property type="entry name" value="Peptidase_S8"/>
    <property type="match status" value="1"/>
</dbReference>
<dbReference type="PANTHER" id="PTHR43806">
    <property type="entry name" value="PEPTIDASE S8"/>
    <property type="match status" value="1"/>
</dbReference>
<evidence type="ECO:0000256" key="9">
    <source>
        <dbReference type="SAM" id="SignalP"/>
    </source>
</evidence>
<dbReference type="InterPro" id="IPR022398">
    <property type="entry name" value="Peptidase_S8_His-AS"/>
</dbReference>
<comment type="similarity">
    <text evidence="1 7">Belongs to the peptidase S8 family.</text>
</comment>
<feature type="domain" description="Inhibitor I9" evidence="12">
    <location>
        <begin position="55"/>
        <end position="140"/>
    </location>
</feature>
<sequence>MHRKKSKLLISFLAIVLLLSTFSMGAFANTNGSATELRTAELFGEINLASSRPTTVIVELEAESVVEAKQKGKKQTKAKLASERGKVVADLQKKVNNASVNREYDHVFSGFSVELPANKVTEILTIPGVKAVYPNVEYTVDALEVDAETFNPNMMESAPFIGSDLAWDAGYTGEGVTVAIIDTGTDYTHPDLAHAFGDYKGYDFVDNNEDPQETPPGDPRGGSTNHGTHVAGTVAANGLIKGVAPDATLLAYRVLGPGGSGSTENVVAGIERAVQDGADVMNLSLGNTLNNPDWATSIALDWAMAEGVVAVTSNGNSGPNNWTVGSPGTSREAISVGATRLPYNVFSSKIATTEGVAYPSAKVMGFPSEEELLELNNGEYEFVYVGLGAASDFEGKDLEGKIALISRGEFAFVDKATNAKNAGAVGAIIFNNVAGEHADVPGMAVPTIKTTLEDGQKLLAEIEAGNNTVSFDIEFAYEVGETVADFSSRGPVLETWMIKPDVSAPGVNITSTIPTHDPNNPYGYGAFQGTSMAAPHVAGAAALVLQANPYWGVDNVKAALMNTAEEMINPTTGKAYAHNTQGAGSIRLPDALDAKTLVTPGSHSFGKFVKDTGRQVEKQHFTIKNLSSERKRYSFDVEFAGNPAGIKVMTSNNLNVQAGKSQQVNFNVQVDTAKLEPGYYEGTITVSEGETKIEVPTILFVGEPDYPRVTSAFLEKDGDSYVVGSYLPGGAEVLEYDLYQFVNGGFGPEIGTIGSFANVPAPIHEFNWGGSVNGNELPNGQYVLAVYVEQGGVSEYRAYLVEKE</sequence>
<evidence type="ECO:0000256" key="2">
    <source>
        <dbReference type="ARBA" id="ARBA00022512"/>
    </source>
</evidence>
<evidence type="ECO:0000256" key="7">
    <source>
        <dbReference type="PROSITE-ProRule" id="PRU01240"/>
    </source>
</evidence>
<feature type="signal peptide" evidence="9">
    <location>
        <begin position="1"/>
        <end position="28"/>
    </location>
</feature>
<dbReference type="PROSITE" id="PS00138">
    <property type="entry name" value="SUBTILASE_SER"/>
    <property type="match status" value="1"/>
</dbReference>
<dbReference type="AlphaFoldDB" id="W4QVW1"/>
<keyword evidence="9" id="KW-0732">Signal</keyword>
<dbReference type="Pfam" id="PF05922">
    <property type="entry name" value="Inhibitor_I9"/>
    <property type="match status" value="1"/>
</dbReference>
<dbReference type="InterPro" id="IPR050131">
    <property type="entry name" value="Peptidase_S8_subtilisin-like"/>
</dbReference>
<dbReference type="eggNOG" id="COG1404">
    <property type="taxonomic scope" value="Bacteria"/>
</dbReference>
<dbReference type="PROSITE" id="PS00137">
    <property type="entry name" value="SUBTILASE_HIS"/>
    <property type="match status" value="1"/>
</dbReference>
<dbReference type="Pfam" id="PF02225">
    <property type="entry name" value="PA"/>
    <property type="match status" value="1"/>
</dbReference>
<dbReference type="InterPro" id="IPR034213">
    <property type="entry name" value="S8_Vpr-like"/>
</dbReference>
<evidence type="ECO:0000313" key="13">
    <source>
        <dbReference type="EMBL" id="GAE35773.1"/>
    </source>
</evidence>
<keyword evidence="4 7" id="KW-0378">Hydrolase</keyword>
<protein>
    <submittedName>
        <fullName evidence="13">Extracellular serine protease</fullName>
    </submittedName>
</protein>
<dbReference type="InterPro" id="IPR010259">
    <property type="entry name" value="S8pro/Inhibitor_I9"/>
</dbReference>
<feature type="domain" description="Peptidase S8/S53" evidence="10">
    <location>
        <begin position="173"/>
        <end position="584"/>
    </location>
</feature>
<evidence type="ECO:0000256" key="1">
    <source>
        <dbReference type="ARBA" id="ARBA00011073"/>
    </source>
</evidence>
<evidence type="ECO:0000259" key="12">
    <source>
        <dbReference type="Pfam" id="PF05922"/>
    </source>
</evidence>
<feature type="domain" description="PA" evidence="11">
    <location>
        <begin position="389"/>
        <end position="458"/>
    </location>
</feature>
<dbReference type="InterPro" id="IPR036852">
    <property type="entry name" value="Peptidase_S8/S53_dom_sf"/>
</dbReference>